<reference evidence="2 3" key="1">
    <citation type="journal article" date="2023" name="Sci. Data">
        <title>Genome assembly of the Korean intertidal mud-creeper Batillaria attramentaria.</title>
        <authorList>
            <person name="Patra A.K."/>
            <person name="Ho P.T."/>
            <person name="Jun S."/>
            <person name="Lee S.J."/>
            <person name="Kim Y."/>
            <person name="Won Y.J."/>
        </authorList>
    </citation>
    <scope>NUCLEOTIDE SEQUENCE [LARGE SCALE GENOMIC DNA]</scope>
    <source>
        <strain evidence="2">Wonlab-2016</strain>
    </source>
</reference>
<feature type="region of interest" description="Disordered" evidence="1">
    <location>
        <begin position="19"/>
        <end position="61"/>
    </location>
</feature>
<accession>A0ABD0M9F9</accession>
<evidence type="ECO:0000313" key="2">
    <source>
        <dbReference type="EMBL" id="KAK7508036.1"/>
    </source>
</evidence>
<comment type="caution">
    <text evidence="2">The sequence shown here is derived from an EMBL/GenBank/DDBJ whole genome shotgun (WGS) entry which is preliminary data.</text>
</comment>
<evidence type="ECO:0000256" key="1">
    <source>
        <dbReference type="SAM" id="MobiDB-lite"/>
    </source>
</evidence>
<feature type="non-terminal residue" evidence="2">
    <location>
        <position position="1"/>
    </location>
</feature>
<keyword evidence="3" id="KW-1185">Reference proteome</keyword>
<dbReference type="Proteomes" id="UP001519460">
    <property type="component" value="Unassembled WGS sequence"/>
</dbReference>
<organism evidence="2 3">
    <name type="scientific">Batillaria attramentaria</name>
    <dbReference type="NCBI Taxonomy" id="370345"/>
    <lineage>
        <taxon>Eukaryota</taxon>
        <taxon>Metazoa</taxon>
        <taxon>Spiralia</taxon>
        <taxon>Lophotrochozoa</taxon>
        <taxon>Mollusca</taxon>
        <taxon>Gastropoda</taxon>
        <taxon>Caenogastropoda</taxon>
        <taxon>Sorbeoconcha</taxon>
        <taxon>Cerithioidea</taxon>
        <taxon>Batillariidae</taxon>
        <taxon>Batillaria</taxon>
    </lineage>
</organism>
<name>A0ABD0M9F9_9CAEN</name>
<sequence>RYKGKAISEGIQRQRKVIAASQNQHRSQSSRATQMQRIQQRCGLAHGRKRKGAIGEADSGNQRVVDNLHDREIWFGREIPRKPDIPSSRARFAVVKIPMDS</sequence>
<evidence type="ECO:0000313" key="3">
    <source>
        <dbReference type="Proteomes" id="UP001519460"/>
    </source>
</evidence>
<feature type="compositionally biased region" description="Polar residues" evidence="1">
    <location>
        <begin position="20"/>
        <end position="39"/>
    </location>
</feature>
<gene>
    <name evidence="2" type="ORF">BaRGS_00001001</name>
</gene>
<dbReference type="AlphaFoldDB" id="A0ABD0M9F9"/>
<protein>
    <submittedName>
        <fullName evidence="2">Uncharacterized protein</fullName>
    </submittedName>
</protein>
<proteinExistence type="predicted"/>
<dbReference type="EMBL" id="JACVVK020000003">
    <property type="protein sequence ID" value="KAK7508036.1"/>
    <property type="molecule type" value="Genomic_DNA"/>
</dbReference>